<accession>A0A1M6AYB9</accession>
<dbReference type="AlphaFoldDB" id="A0A1M6AYB9"/>
<evidence type="ECO:0000313" key="4">
    <source>
        <dbReference type="EMBL" id="SHI41509.1"/>
    </source>
</evidence>
<feature type="chain" id="PRO_5013223301" description="Outer membrane protein beta-barrel domain-containing protein" evidence="2">
    <location>
        <begin position="25"/>
        <end position="205"/>
    </location>
</feature>
<gene>
    <name evidence="4" type="ORF">VA7868_03665</name>
</gene>
<dbReference type="Proteomes" id="UP000184608">
    <property type="component" value="Unassembled WGS sequence"/>
</dbReference>
<dbReference type="SUPFAM" id="SSF56925">
    <property type="entry name" value="OMPA-like"/>
    <property type="match status" value="1"/>
</dbReference>
<evidence type="ECO:0000313" key="5">
    <source>
        <dbReference type="Proteomes" id="UP000184608"/>
    </source>
</evidence>
<protein>
    <recommendedName>
        <fullName evidence="3">Outer membrane protein beta-barrel domain-containing protein</fullName>
    </recommendedName>
</protein>
<keyword evidence="5" id="KW-1185">Reference proteome</keyword>
<name>A0A1M6AYB9_9VIBR</name>
<dbReference type="Pfam" id="PF13505">
    <property type="entry name" value="OMP_b-brl"/>
    <property type="match status" value="1"/>
</dbReference>
<dbReference type="Gene3D" id="2.40.160.20">
    <property type="match status" value="2"/>
</dbReference>
<reference evidence="4 5" key="1">
    <citation type="submission" date="2016-11" db="EMBL/GenBank/DDBJ databases">
        <authorList>
            <person name="Jaros S."/>
            <person name="Januszkiewicz K."/>
            <person name="Wedrychowicz H."/>
        </authorList>
    </citation>
    <scope>NUCLEOTIDE SEQUENCE [LARGE SCALE GENOMIC DNA]</scope>
    <source>
        <strain evidence="4 5">CECT 7868</strain>
    </source>
</reference>
<feature type="signal peptide" evidence="2">
    <location>
        <begin position="1"/>
        <end position="24"/>
    </location>
</feature>
<keyword evidence="1 2" id="KW-0732">Signal</keyword>
<dbReference type="InterPro" id="IPR027385">
    <property type="entry name" value="Beta-barrel_OMP"/>
</dbReference>
<dbReference type="InterPro" id="IPR011250">
    <property type="entry name" value="OMP/PagP_B-barrel"/>
</dbReference>
<evidence type="ECO:0000259" key="3">
    <source>
        <dbReference type="Pfam" id="PF13505"/>
    </source>
</evidence>
<dbReference type="EMBL" id="FQXZ01000040">
    <property type="protein sequence ID" value="SHI41509.1"/>
    <property type="molecule type" value="Genomic_DNA"/>
</dbReference>
<organism evidence="4 5">
    <name type="scientific">Vibrio aerogenes CECT 7868</name>
    <dbReference type="NCBI Taxonomy" id="1216006"/>
    <lineage>
        <taxon>Bacteria</taxon>
        <taxon>Pseudomonadati</taxon>
        <taxon>Pseudomonadota</taxon>
        <taxon>Gammaproteobacteria</taxon>
        <taxon>Vibrionales</taxon>
        <taxon>Vibrionaceae</taxon>
        <taxon>Vibrio</taxon>
    </lineage>
</organism>
<evidence type="ECO:0000256" key="1">
    <source>
        <dbReference type="ARBA" id="ARBA00022729"/>
    </source>
</evidence>
<proteinExistence type="predicted"/>
<dbReference type="RefSeq" id="WP_175561595.1">
    <property type="nucleotide sequence ID" value="NZ_FQXZ01000040.1"/>
</dbReference>
<feature type="domain" description="Outer membrane protein beta-barrel" evidence="3">
    <location>
        <begin position="15"/>
        <end position="200"/>
    </location>
</feature>
<evidence type="ECO:0000256" key="2">
    <source>
        <dbReference type="SAM" id="SignalP"/>
    </source>
</evidence>
<dbReference type="STRING" id="1216006.VA7868_03665"/>
<sequence length="205" mass="22591">MKGYHCRRLITGLLLFLMAGTVLAAEEQQDNSFSDGYQRHMYMGMGFALADMKEKVSGVGEASFDNILIGVHLGYQFHENFAVEARGYGNAEDDALAGISVSVDRHYALLAKGIIPLDESFRPYIIAGAGRTKFSVGGLANTENDFIYGIGFAVNNGNPVELEVEWMRIYDHNFSQVVSGTTYHGKDTVGTFHLNLIYHFPSPGH</sequence>